<proteinExistence type="predicted"/>
<dbReference type="EMBL" id="BBNU01000018">
    <property type="protein sequence ID" value="GAL81725.1"/>
    <property type="molecule type" value="Genomic_DNA"/>
</dbReference>
<evidence type="ECO:0000256" key="1">
    <source>
        <dbReference type="SAM" id="SignalP"/>
    </source>
</evidence>
<feature type="chain" id="PRO_5007382995" evidence="1">
    <location>
        <begin position="19"/>
        <end position="293"/>
    </location>
</feature>
<dbReference type="PROSITE" id="PS51257">
    <property type="entry name" value="PROKAR_LIPOPROTEIN"/>
    <property type="match status" value="1"/>
</dbReference>
<dbReference type="RefSeq" id="WP_227806408.1">
    <property type="nucleotide sequence ID" value="NZ_BBNQ01000022.1"/>
</dbReference>
<keyword evidence="1" id="KW-0732">Signal</keyword>
<evidence type="ECO:0000313" key="4">
    <source>
        <dbReference type="Proteomes" id="UP000029643"/>
    </source>
</evidence>
<reference evidence="4 5" key="1">
    <citation type="journal article" date="2014" name="Genome Announc.">
        <title>Draft Genome Sequences of Marine Flavobacterium Algibacter lectus Strains SS8 and NR4.</title>
        <authorList>
            <person name="Takatani N."/>
            <person name="Nakanishi M."/>
            <person name="Meirelles P."/>
            <person name="Mino S."/>
            <person name="Suda W."/>
            <person name="Oshima K."/>
            <person name="Hattori M."/>
            <person name="Ohkuma M."/>
            <person name="Hosokawa M."/>
            <person name="Miyashita K."/>
            <person name="Thompson F.L."/>
            <person name="Niwa A."/>
            <person name="Sawabe T."/>
            <person name="Sawabe T."/>
        </authorList>
    </citation>
    <scope>NUCLEOTIDE SEQUENCE [LARGE SCALE GENOMIC DNA]</scope>
    <source>
        <strain evidence="3">JCM 19274</strain>
        <strain evidence="2 5">JCM 19300</strain>
        <strain evidence="4">JCM19274</strain>
    </source>
</reference>
<evidence type="ECO:0000313" key="3">
    <source>
        <dbReference type="EMBL" id="GAL81725.1"/>
    </source>
</evidence>
<evidence type="ECO:0000313" key="2">
    <source>
        <dbReference type="EMBL" id="GAL64755.1"/>
    </source>
</evidence>
<feature type="signal peptide" evidence="1">
    <location>
        <begin position="1"/>
        <end position="18"/>
    </location>
</feature>
<name>A0A090WX56_9FLAO</name>
<comment type="caution">
    <text evidence="3">The sequence shown here is derived from an EMBL/GenBank/DDBJ whole genome shotgun (WGS) entry which is preliminary data.</text>
</comment>
<dbReference type="EMBL" id="BBNQ01000022">
    <property type="protein sequence ID" value="GAL64755.1"/>
    <property type="molecule type" value="Genomic_DNA"/>
</dbReference>
<protein>
    <submittedName>
        <fullName evidence="3">Uncharacterized protein</fullName>
    </submittedName>
</protein>
<sequence>MKKLQYIYLTVLSVFALACTDNPLEDLEGTDWQKERNIVSVLVEGQIGTAIIERNLDDAKIKIFAKLENIADISKVEIKNIQLAYGASTVNGAGTTLDLTSGTAIISVISGAGQSLDWEVSVSPFKSDLEGSWYVGDVRMYCNMFTWESWGWEKNESIFGYLPELGPEWDNEIIFAVEGADEKGNPFGTYEHTGGNDGLYGNFGDTSKSWDFNERFRKIPKGKGTWLRDFERNVVVITDANKVEHELELEVLTETGEVVLKSELPYLADLFSWTDTDWSFEELAICPIQCGTC</sequence>
<dbReference type="Proteomes" id="UP000029644">
    <property type="component" value="Unassembled WGS sequence"/>
</dbReference>
<organism evidence="3 4">
    <name type="scientific">Algibacter lectus</name>
    <dbReference type="NCBI Taxonomy" id="221126"/>
    <lineage>
        <taxon>Bacteria</taxon>
        <taxon>Pseudomonadati</taxon>
        <taxon>Bacteroidota</taxon>
        <taxon>Flavobacteriia</taxon>
        <taxon>Flavobacteriales</taxon>
        <taxon>Flavobacteriaceae</taxon>
        <taxon>Algibacter</taxon>
    </lineage>
</organism>
<accession>A0A090WX56</accession>
<dbReference type="Proteomes" id="UP000029643">
    <property type="component" value="Unassembled WGS sequence"/>
</dbReference>
<evidence type="ECO:0000313" key="5">
    <source>
        <dbReference type="Proteomes" id="UP000029644"/>
    </source>
</evidence>
<dbReference type="STRING" id="221126.SAMN04489722_106300"/>
<dbReference type="AlphaFoldDB" id="A0A090WX56"/>
<gene>
    <name evidence="3" type="ORF">JCM19274_284</name>
    <name evidence="2" type="ORF">JCM19300_113</name>
</gene>